<evidence type="ECO:0000313" key="2">
    <source>
        <dbReference type="Proteomes" id="UP000831304"/>
    </source>
</evidence>
<organism evidence="1 2">
    <name type="scientific">Agromyces soli</name>
    <dbReference type="NCBI Taxonomy" id="659012"/>
    <lineage>
        <taxon>Bacteria</taxon>
        <taxon>Bacillati</taxon>
        <taxon>Actinomycetota</taxon>
        <taxon>Actinomycetes</taxon>
        <taxon>Micrococcales</taxon>
        <taxon>Microbacteriaceae</taxon>
        <taxon>Agromyces</taxon>
    </lineage>
</organism>
<dbReference type="Proteomes" id="UP000831304">
    <property type="component" value="Chromosome"/>
</dbReference>
<gene>
    <name evidence="1" type="ORF">MTP13_02165</name>
</gene>
<accession>A0ABY4ATW0</accession>
<name>A0ABY4ATW0_9MICO</name>
<proteinExistence type="predicted"/>
<dbReference type="EMBL" id="CP094533">
    <property type="protein sequence ID" value="UOE26607.1"/>
    <property type="molecule type" value="Genomic_DNA"/>
</dbReference>
<reference evidence="1 2" key="1">
    <citation type="submission" date="2022-03" db="EMBL/GenBank/DDBJ databases">
        <title>Agromyces sp. isolated from the gut of P. brevitarsis seulensis larvae.</title>
        <authorList>
            <person name="Won M."/>
            <person name="Kwon S.-W."/>
        </authorList>
    </citation>
    <scope>NUCLEOTIDE SEQUENCE [LARGE SCALE GENOMIC DNA]</scope>
    <source>
        <strain evidence="1 2">KACC 16215</strain>
    </source>
</reference>
<protein>
    <submittedName>
        <fullName evidence="1">Uncharacterized protein</fullName>
    </submittedName>
</protein>
<evidence type="ECO:0000313" key="1">
    <source>
        <dbReference type="EMBL" id="UOE26607.1"/>
    </source>
</evidence>
<dbReference type="RefSeq" id="WP_243569424.1">
    <property type="nucleotide sequence ID" value="NZ_BAAARD010000004.1"/>
</dbReference>
<sequence length="119" mass="13281">MDFSNDDAIVERLFEILPRLDDTIIEADRAALTMNVRAMDGRVVTLQFDARLCGATVRQIDEAGDLKWLDSGPADRRWFSLLVTHISESINAFGRDHASRYVQVPGGFDPVPALPDQAH</sequence>
<keyword evidence="2" id="KW-1185">Reference proteome</keyword>